<accession>A0A0D5NNI2</accession>
<gene>
    <name evidence="2" type="ORF">VN24_21655</name>
</gene>
<evidence type="ECO:0000256" key="1">
    <source>
        <dbReference type="SAM" id="Coils"/>
    </source>
</evidence>
<proteinExistence type="predicted"/>
<dbReference type="HOGENOM" id="CLU_2220535_0_0_9"/>
<organism evidence="2 3">
    <name type="scientific">Paenibacillus beijingensis</name>
    <dbReference type="NCBI Taxonomy" id="1126833"/>
    <lineage>
        <taxon>Bacteria</taxon>
        <taxon>Bacillati</taxon>
        <taxon>Bacillota</taxon>
        <taxon>Bacilli</taxon>
        <taxon>Bacillales</taxon>
        <taxon>Paenibacillaceae</taxon>
        <taxon>Paenibacillus</taxon>
    </lineage>
</organism>
<evidence type="ECO:0000313" key="3">
    <source>
        <dbReference type="Proteomes" id="UP000032633"/>
    </source>
</evidence>
<keyword evidence="1" id="KW-0175">Coiled coil</keyword>
<dbReference type="RefSeq" id="WP_045672125.1">
    <property type="nucleotide sequence ID" value="NZ_CP011058.1"/>
</dbReference>
<dbReference type="AlphaFoldDB" id="A0A0D5NNI2"/>
<protein>
    <submittedName>
        <fullName evidence="2">Uncharacterized protein</fullName>
    </submittedName>
</protein>
<name>A0A0D5NNI2_9BACL</name>
<dbReference type="EMBL" id="CP011058">
    <property type="protein sequence ID" value="AJY76700.1"/>
    <property type="molecule type" value="Genomic_DNA"/>
</dbReference>
<dbReference type="KEGG" id="pbj:VN24_21655"/>
<evidence type="ECO:0000313" key="2">
    <source>
        <dbReference type="EMBL" id="AJY76700.1"/>
    </source>
</evidence>
<dbReference type="Proteomes" id="UP000032633">
    <property type="component" value="Chromosome"/>
</dbReference>
<feature type="coiled-coil region" evidence="1">
    <location>
        <begin position="59"/>
        <end position="100"/>
    </location>
</feature>
<dbReference type="PATRIC" id="fig|1126833.4.peg.4761"/>
<reference evidence="3" key="2">
    <citation type="submission" date="2015-03" db="EMBL/GenBank/DDBJ databases">
        <title>Genome sequence of Paenibacillus beijingensis strain DSM 24997T.</title>
        <authorList>
            <person name="Kwak Y."/>
            <person name="Shin J.-H."/>
        </authorList>
    </citation>
    <scope>NUCLEOTIDE SEQUENCE [LARGE SCALE GENOMIC DNA]</scope>
    <source>
        <strain evidence="3">DSM 24997</strain>
    </source>
</reference>
<keyword evidence="3" id="KW-1185">Reference proteome</keyword>
<sequence length="106" mass="12265">MNVGQNVNSMNMTYEQFMDQVRIRREQEMMAARQALQNAGADSQSGRGREILNSMESIIRELELAENQLLVQMDAQQRQLKRVRDRIRETEASIQNYVLKGGTLPH</sequence>
<reference evidence="2 3" key="1">
    <citation type="journal article" date="2015" name="J. Biotechnol.">
        <title>Complete genome sequence of Paenibacillus beijingensis 7188(T) (=DSM 24997(T)), a novel rhizobacterium from jujube garden soil.</title>
        <authorList>
            <person name="Kwak Y."/>
            <person name="Shin J.H."/>
        </authorList>
    </citation>
    <scope>NUCLEOTIDE SEQUENCE [LARGE SCALE GENOMIC DNA]</scope>
    <source>
        <strain evidence="2 3">DSM 24997</strain>
    </source>
</reference>
<dbReference type="STRING" id="1126833.VN24_21655"/>